<feature type="transmembrane region" description="Helical" evidence="7">
    <location>
        <begin position="68"/>
        <end position="89"/>
    </location>
</feature>
<proteinExistence type="inferred from homology"/>
<feature type="transmembrane region" description="Helical" evidence="7">
    <location>
        <begin position="360"/>
        <end position="381"/>
    </location>
</feature>
<dbReference type="InterPro" id="IPR006043">
    <property type="entry name" value="NCS2"/>
</dbReference>
<comment type="subcellular location">
    <subcellularLocation>
        <location evidence="1">Membrane</location>
        <topology evidence="1">Multi-pass membrane protein</topology>
    </subcellularLocation>
</comment>
<name>A0ABP3CKG1_9FIRM</name>
<evidence type="ECO:0000256" key="2">
    <source>
        <dbReference type="ARBA" id="ARBA00005697"/>
    </source>
</evidence>
<evidence type="ECO:0000256" key="5">
    <source>
        <dbReference type="ARBA" id="ARBA00022989"/>
    </source>
</evidence>
<evidence type="ECO:0000313" key="9">
    <source>
        <dbReference type="Proteomes" id="UP001500399"/>
    </source>
</evidence>
<evidence type="ECO:0000256" key="7">
    <source>
        <dbReference type="SAM" id="Phobius"/>
    </source>
</evidence>
<comment type="caution">
    <text evidence="8">The sequence shown here is derived from an EMBL/GenBank/DDBJ whole genome shotgun (WGS) entry which is preliminary data.</text>
</comment>
<dbReference type="PANTHER" id="PTHR43337">
    <property type="entry name" value="XANTHINE/URACIL PERMEASE C887.17-RELATED"/>
    <property type="match status" value="1"/>
</dbReference>
<evidence type="ECO:0000256" key="6">
    <source>
        <dbReference type="ARBA" id="ARBA00023136"/>
    </source>
</evidence>
<reference evidence="9" key="1">
    <citation type="journal article" date="2019" name="Int. J. Syst. Evol. Microbiol.">
        <title>The Global Catalogue of Microorganisms (GCM) 10K type strain sequencing project: providing services to taxonomists for standard genome sequencing and annotation.</title>
        <authorList>
            <consortium name="The Broad Institute Genomics Platform"/>
            <consortium name="The Broad Institute Genome Sequencing Center for Infectious Disease"/>
            <person name="Wu L."/>
            <person name="Ma J."/>
        </authorList>
    </citation>
    <scope>NUCLEOTIDE SEQUENCE [LARGE SCALE GENOMIC DNA]</scope>
    <source>
        <strain evidence="9">JCM 8542</strain>
    </source>
</reference>
<accession>A0ABP3CKG1</accession>
<feature type="transmembrane region" description="Helical" evidence="7">
    <location>
        <begin position="229"/>
        <end position="250"/>
    </location>
</feature>
<dbReference type="InterPro" id="IPR045018">
    <property type="entry name" value="Azg-like"/>
</dbReference>
<dbReference type="RefSeq" id="WP_304987156.1">
    <property type="nucleotide sequence ID" value="NZ_BAAACR010000005.1"/>
</dbReference>
<dbReference type="EMBL" id="BAAACR010000005">
    <property type="protein sequence ID" value="GAA0208123.1"/>
    <property type="molecule type" value="Genomic_DNA"/>
</dbReference>
<evidence type="ECO:0000256" key="4">
    <source>
        <dbReference type="ARBA" id="ARBA00022692"/>
    </source>
</evidence>
<protein>
    <submittedName>
        <fullName evidence="8">NCS2 family permease</fullName>
    </submittedName>
</protein>
<evidence type="ECO:0000313" key="8">
    <source>
        <dbReference type="EMBL" id="GAA0208123.1"/>
    </source>
</evidence>
<keyword evidence="6 7" id="KW-0472">Membrane</keyword>
<evidence type="ECO:0000256" key="1">
    <source>
        <dbReference type="ARBA" id="ARBA00004141"/>
    </source>
</evidence>
<dbReference type="PANTHER" id="PTHR43337:SF2">
    <property type="entry name" value="XANTHINE_URACIL PERMEASE"/>
    <property type="match status" value="1"/>
</dbReference>
<feature type="transmembrane region" description="Helical" evidence="7">
    <location>
        <begin position="332"/>
        <end position="348"/>
    </location>
</feature>
<feature type="transmembrane region" description="Helical" evidence="7">
    <location>
        <begin position="95"/>
        <end position="113"/>
    </location>
</feature>
<dbReference type="Proteomes" id="UP001500399">
    <property type="component" value="Unassembled WGS sequence"/>
</dbReference>
<feature type="transmembrane region" description="Helical" evidence="7">
    <location>
        <begin position="401"/>
        <end position="419"/>
    </location>
</feature>
<feature type="transmembrane region" description="Helical" evidence="7">
    <location>
        <begin position="187"/>
        <end position="209"/>
    </location>
</feature>
<keyword evidence="9" id="KW-1185">Reference proteome</keyword>
<feature type="transmembrane region" description="Helical" evidence="7">
    <location>
        <begin position="306"/>
        <end position="326"/>
    </location>
</feature>
<sequence>MSSENVQSRRVEVMAGLTSFFAISYIIIVNPLILADGGIPAELSVFATIFASAIGCLLMALWADAPIILTPGMGINAFFTYTVVTNMGFRWQEALAISLVSALIFFALAVTRAGRVLADAVPKSLKYAVTAGIGLFLVEIGLEKAELIRAGENSILALGDLQNPSAQLALLGLVLSLLFYQRRVKGGFFIAILIVTVIVNVFDLVHANTIEIDMTRLGEYGALLFAEDFSAVLTISFWLAVFSMTMILVFESIGLLEGLLPDTEKFRNAFRASSLTAVLSSVLGTSPTVAAAESAAGIVEGGRRGLTALVGGALFLLTLVFIPLLAYVPQTAVAPVIIITGALMMQQLENIHFQDFSEWFPAFLIIVLIPLTNSISTGLAFGFAAHPMMKLFTGRRRELGTLSYVLGALFLLQLIFEAVQ</sequence>
<dbReference type="Pfam" id="PF00860">
    <property type="entry name" value="Xan_ur_permease"/>
    <property type="match status" value="1"/>
</dbReference>
<gene>
    <name evidence="8" type="ORF">GCM10008919_09330</name>
</gene>
<keyword evidence="3" id="KW-0813">Transport</keyword>
<keyword evidence="4 7" id="KW-0812">Transmembrane</keyword>
<comment type="similarity">
    <text evidence="2">Belongs to the nucleobase:cation symporter-2 (NCS2) (TC 2.A.40) family. Azg-like subfamily.</text>
</comment>
<organism evidence="8 9">
    <name type="scientific">Selenomonas dianae</name>
    <dbReference type="NCBI Taxonomy" id="135079"/>
    <lineage>
        <taxon>Bacteria</taxon>
        <taxon>Bacillati</taxon>
        <taxon>Bacillota</taxon>
        <taxon>Negativicutes</taxon>
        <taxon>Selenomonadales</taxon>
        <taxon>Selenomonadaceae</taxon>
        <taxon>Selenomonas</taxon>
    </lineage>
</organism>
<keyword evidence="5 7" id="KW-1133">Transmembrane helix</keyword>
<feature type="transmembrane region" description="Helical" evidence="7">
    <location>
        <begin position="12"/>
        <end position="33"/>
    </location>
</feature>
<feature type="transmembrane region" description="Helical" evidence="7">
    <location>
        <begin position="39"/>
        <end position="61"/>
    </location>
</feature>
<evidence type="ECO:0000256" key="3">
    <source>
        <dbReference type="ARBA" id="ARBA00022448"/>
    </source>
</evidence>